<dbReference type="OrthoDB" id="9769623at2"/>
<dbReference type="Proteomes" id="UP000254841">
    <property type="component" value="Unassembled WGS sequence"/>
</dbReference>
<evidence type="ECO:0000259" key="9">
    <source>
        <dbReference type="Pfam" id="PF14698"/>
    </source>
</evidence>
<dbReference type="InterPro" id="IPR029419">
    <property type="entry name" value="Arg_succ_lyase_C"/>
</dbReference>
<keyword evidence="4 7" id="KW-0055">Arginine biosynthesis</keyword>
<evidence type="ECO:0000256" key="1">
    <source>
        <dbReference type="ARBA" id="ARBA00000985"/>
    </source>
</evidence>
<accession>A0A377J488</accession>
<reference evidence="10 11" key="1">
    <citation type="submission" date="2018-06" db="EMBL/GenBank/DDBJ databases">
        <authorList>
            <consortium name="Pathogen Informatics"/>
            <person name="Doyle S."/>
        </authorList>
    </citation>
    <scope>NUCLEOTIDE SEQUENCE [LARGE SCALE GENOMIC DNA]</scope>
    <source>
        <strain evidence="10 11">NCTC12410</strain>
    </source>
</reference>
<protein>
    <recommendedName>
        <fullName evidence="3 7">Argininosuccinate lyase</fullName>
        <shortName evidence="7">ASAL</shortName>
        <ecNumber evidence="3 7">4.3.2.1</ecNumber>
    </recommendedName>
    <alternativeName>
        <fullName evidence="7">Arginosuccinase</fullName>
    </alternativeName>
</protein>
<evidence type="ECO:0000256" key="3">
    <source>
        <dbReference type="ARBA" id="ARBA00012338"/>
    </source>
</evidence>
<dbReference type="CDD" id="cd01359">
    <property type="entry name" value="Argininosuccinate_lyase"/>
    <property type="match status" value="1"/>
</dbReference>
<dbReference type="GO" id="GO:0042450">
    <property type="term" value="P:L-arginine biosynthetic process via ornithine"/>
    <property type="evidence" value="ECO:0007669"/>
    <property type="project" value="UniProtKB-UniRule"/>
</dbReference>
<dbReference type="InterPro" id="IPR009049">
    <property type="entry name" value="Argininosuccinate_lyase"/>
</dbReference>
<name>A0A377J488_9HELI</name>
<dbReference type="Pfam" id="PF00206">
    <property type="entry name" value="Lyase_1"/>
    <property type="match status" value="1"/>
</dbReference>
<dbReference type="PRINTS" id="PR00145">
    <property type="entry name" value="ARGSUCLYASE"/>
</dbReference>
<evidence type="ECO:0000256" key="7">
    <source>
        <dbReference type="HAMAP-Rule" id="MF_00006"/>
    </source>
</evidence>
<evidence type="ECO:0000256" key="6">
    <source>
        <dbReference type="ARBA" id="ARBA00023239"/>
    </source>
</evidence>
<dbReference type="UniPathway" id="UPA00068">
    <property type="reaction ID" value="UER00114"/>
</dbReference>
<evidence type="ECO:0000313" key="11">
    <source>
        <dbReference type="Proteomes" id="UP000254841"/>
    </source>
</evidence>
<dbReference type="SUPFAM" id="SSF48557">
    <property type="entry name" value="L-aspartase-like"/>
    <property type="match status" value="1"/>
</dbReference>
<dbReference type="FunFam" id="1.10.40.30:FF:000001">
    <property type="entry name" value="Argininosuccinate lyase"/>
    <property type="match status" value="1"/>
</dbReference>
<dbReference type="PRINTS" id="PR00149">
    <property type="entry name" value="FUMRATELYASE"/>
</dbReference>
<dbReference type="Gene3D" id="1.10.40.30">
    <property type="entry name" value="Fumarase/aspartase (C-terminal domain)"/>
    <property type="match status" value="1"/>
</dbReference>
<dbReference type="InterPro" id="IPR020557">
    <property type="entry name" value="Fumarate_lyase_CS"/>
</dbReference>
<comment type="pathway">
    <text evidence="2 7">Amino-acid biosynthesis; L-arginine biosynthesis; L-arginine from L-ornithine and carbamoyl phosphate: step 3/3.</text>
</comment>
<comment type="catalytic activity">
    <reaction evidence="1 7">
        <text>2-(N(omega)-L-arginino)succinate = fumarate + L-arginine</text>
        <dbReference type="Rhea" id="RHEA:24020"/>
        <dbReference type="ChEBI" id="CHEBI:29806"/>
        <dbReference type="ChEBI" id="CHEBI:32682"/>
        <dbReference type="ChEBI" id="CHEBI:57472"/>
        <dbReference type="EC" id="4.3.2.1"/>
    </reaction>
</comment>
<dbReference type="FunFam" id="1.10.275.10:FF:000002">
    <property type="entry name" value="Argininosuccinate lyase"/>
    <property type="match status" value="1"/>
</dbReference>
<evidence type="ECO:0000259" key="8">
    <source>
        <dbReference type="Pfam" id="PF00206"/>
    </source>
</evidence>
<dbReference type="EMBL" id="UGHV01000001">
    <property type="protein sequence ID" value="STO97281.1"/>
    <property type="molecule type" value="Genomic_DNA"/>
</dbReference>
<dbReference type="GO" id="GO:0004056">
    <property type="term" value="F:argininosuccinate lyase activity"/>
    <property type="evidence" value="ECO:0007669"/>
    <property type="project" value="UniProtKB-UniRule"/>
</dbReference>
<keyword evidence="5 7" id="KW-0028">Amino-acid biosynthesis</keyword>
<evidence type="ECO:0000256" key="2">
    <source>
        <dbReference type="ARBA" id="ARBA00004941"/>
    </source>
</evidence>
<feature type="domain" description="Fumarate lyase N-terminal" evidence="8">
    <location>
        <begin position="7"/>
        <end position="301"/>
    </location>
</feature>
<feature type="domain" description="Argininosuccinate lyase C-terminal" evidence="9">
    <location>
        <begin position="365"/>
        <end position="412"/>
    </location>
</feature>
<dbReference type="EC" id="4.3.2.1" evidence="3 7"/>
<evidence type="ECO:0000313" key="10">
    <source>
        <dbReference type="EMBL" id="STO97281.1"/>
    </source>
</evidence>
<dbReference type="Pfam" id="PF14698">
    <property type="entry name" value="ASL_C2"/>
    <property type="match status" value="1"/>
</dbReference>
<dbReference type="GO" id="GO:0005829">
    <property type="term" value="C:cytosol"/>
    <property type="evidence" value="ECO:0007669"/>
    <property type="project" value="TreeGrafter"/>
</dbReference>
<keyword evidence="7" id="KW-0963">Cytoplasm</keyword>
<dbReference type="RefSeq" id="WP_115011528.1">
    <property type="nucleotide sequence ID" value="NZ_UGHV01000001.1"/>
</dbReference>
<evidence type="ECO:0000256" key="5">
    <source>
        <dbReference type="ARBA" id="ARBA00022605"/>
    </source>
</evidence>
<dbReference type="PANTHER" id="PTHR43814">
    <property type="entry name" value="ARGININOSUCCINATE LYASE"/>
    <property type="match status" value="1"/>
</dbReference>
<organism evidence="10 11">
    <name type="scientific">Helicobacter canis</name>
    <dbReference type="NCBI Taxonomy" id="29419"/>
    <lineage>
        <taxon>Bacteria</taxon>
        <taxon>Pseudomonadati</taxon>
        <taxon>Campylobacterota</taxon>
        <taxon>Epsilonproteobacteria</taxon>
        <taxon>Campylobacterales</taxon>
        <taxon>Helicobacteraceae</taxon>
        <taxon>Helicobacter</taxon>
    </lineage>
</organism>
<comment type="similarity">
    <text evidence="7">Belongs to the lyase 1 family. Argininosuccinate lyase subfamily.</text>
</comment>
<keyword evidence="6 7" id="KW-0456">Lyase</keyword>
<dbReference type="HAMAP" id="MF_00006">
    <property type="entry name" value="Arg_succ_lyase"/>
    <property type="match status" value="1"/>
</dbReference>
<dbReference type="InterPro" id="IPR008948">
    <property type="entry name" value="L-Aspartase-like"/>
</dbReference>
<evidence type="ECO:0000256" key="4">
    <source>
        <dbReference type="ARBA" id="ARBA00022571"/>
    </source>
</evidence>
<sequence length="485" mass="53927">MAKLWGGRFKLESSALLDEFNASITFDQKLWRYDILGSKTHARMLGRIGVLDSSEIALIESGLDKIASEIEQGRFVFSIEQEDIHMAIESALIERIGDVGKKLHTARSRNDQVALDFRMYVLDHSVLIADKILSLMTMLLALARKHTHTLMPGMTHLQHAQPINLGFHLVAWCESLRRDVERLESLHTRNNLMPLGSGALAGTPYNNDREWISKQLGFSAPTRNAMDSVSDRDFALDLLYALAMLGMHISRIAEELVLWSSAEFGFMRLSDEYATGSSIMPQKKNPDVPELLRGKSGRLYGNLMRLLVVMKSLPLAYNKDTQEDKEAVFDSVDSTLLSLEILHAVCESASFDKKAMLKACQKGHLSATDLADFLVRECGVPFREAHHITGRIVAYAESSGCDVSELSERELVSELTKLTPSLESTFAKSSISKRLTLLASMQARTSLGGTASKATSTQISSLNAWAKKARKKLPELKIEAKVENE</sequence>
<dbReference type="AlphaFoldDB" id="A0A377J488"/>
<proteinExistence type="inferred from homology"/>
<dbReference type="Gene3D" id="1.20.200.10">
    <property type="entry name" value="Fumarase/aspartase (Central domain)"/>
    <property type="match status" value="1"/>
</dbReference>
<dbReference type="PROSITE" id="PS00163">
    <property type="entry name" value="FUMARATE_LYASES"/>
    <property type="match status" value="1"/>
</dbReference>
<dbReference type="PANTHER" id="PTHR43814:SF1">
    <property type="entry name" value="ARGININOSUCCINATE LYASE"/>
    <property type="match status" value="1"/>
</dbReference>
<dbReference type="Gene3D" id="1.10.275.10">
    <property type="entry name" value="Fumarase/aspartase (N-terminal domain)"/>
    <property type="match status" value="1"/>
</dbReference>
<dbReference type="FunFam" id="1.20.200.10:FF:000015">
    <property type="entry name" value="argininosuccinate lyase isoform X2"/>
    <property type="match status" value="1"/>
</dbReference>
<dbReference type="NCBIfam" id="TIGR00838">
    <property type="entry name" value="argH"/>
    <property type="match status" value="1"/>
</dbReference>
<dbReference type="InterPro" id="IPR000362">
    <property type="entry name" value="Fumarate_lyase_fam"/>
</dbReference>
<gene>
    <name evidence="7 10" type="primary">argH</name>
    <name evidence="10" type="ORF">NCTC12410_01106</name>
</gene>
<dbReference type="InterPro" id="IPR022761">
    <property type="entry name" value="Fumarate_lyase_N"/>
</dbReference>
<dbReference type="InterPro" id="IPR024083">
    <property type="entry name" value="Fumarase/histidase_N"/>
</dbReference>
<comment type="subcellular location">
    <subcellularLocation>
        <location evidence="7">Cytoplasm</location>
    </subcellularLocation>
</comment>